<protein>
    <submittedName>
        <fullName evidence="2">Uncharacterized protein</fullName>
    </submittedName>
</protein>
<feature type="region of interest" description="Disordered" evidence="1">
    <location>
        <begin position="1"/>
        <end position="50"/>
    </location>
</feature>
<evidence type="ECO:0000313" key="2">
    <source>
        <dbReference type="EMBL" id="KAK7419548.1"/>
    </source>
</evidence>
<evidence type="ECO:0000313" key="3">
    <source>
        <dbReference type="Proteomes" id="UP001498421"/>
    </source>
</evidence>
<reference evidence="2 3" key="1">
    <citation type="journal article" date="2025" name="Microbiol. Resour. Announc.">
        <title>Draft genome sequences for Neonectria magnoliae and Neonectria punicea, canker pathogens of Liriodendron tulipifera and Acer saccharum in West Virginia.</title>
        <authorList>
            <person name="Petronek H.M."/>
            <person name="Kasson M.T."/>
            <person name="Metheny A.M."/>
            <person name="Stauder C.M."/>
            <person name="Lovett B."/>
            <person name="Lynch S.C."/>
            <person name="Garnas J.R."/>
            <person name="Kasson L.R."/>
            <person name="Stajich J.E."/>
        </authorList>
    </citation>
    <scope>NUCLEOTIDE SEQUENCE [LARGE SCALE GENOMIC DNA]</scope>
    <source>
        <strain evidence="2 3">NRRL 64651</strain>
    </source>
</reference>
<keyword evidence="3" id="KW-1185">Reference proteome</keyword>
<name>A0ABR1HED5_9HYPO</name>
<gene>
    <name evidence="2" type="ORF">QQZ08_010798</name>
</gene>
<comment type="caution">
    <text evidence="2">The sequence shown here is derived from an EMBL/GenBank/DDBJ whole genome shotgun (WGS) entry which is preliminary data.</text>
</comment>
<sequence length="293" mass="34403">MSSNDDNPFLYGYAPVAGNESRITGNKGKRKEKGKKPARDPPEKDTDAKKLHSLLYKDKLTTVYVLIFKPPRGHWYQWSLGMVNGNTGQWKLFEAVQDQADDPDPTERQTWNYWEDDPRGWDGFVTMYHLTQTRVANLSDMQRMALMLQDVARPDLNSQGYVIEFGHRLREAGLCTAHELEEIWQLLHEYHGRKEDEIGFEREKEQLEELEHLQPVGGQTSDDDMFDEDEDEELETLEDFEQLQYGVQDFERSQRDVQEDVQEVIEVAGPSWRRGRWERPQLEEPERKRAKEA</sequence>
<organism evidence="2 3">
    <name type="scientific">Neonectria magnoliae</name>
    <dbReference type="NCBI Taxonomy" id="2732573"/>
    <lineage>
        <taxon>Eukaryota</taxon>
        <taxon>Fungi</taxon>
        <taxon>Dikarya</taxon>
        <taxon>Ascomycota</taxon>
        <taxon>Pezizomycotina</taxon>
        <taxon>Sordariomycetes</taxon>
        <taxon>Hypocreomycetidae</taxon>
        <taxon>Hypocreales</taxon>
        <taxon>Nectriaceae</taxon>
        <taxon>Neonectria</taxon>
    </lineage>
</organism>
<accession>A0ABR1HED5</accession>
<dbReference type="Proteomes" id="UP001498421">
    <property type="component" value="Unassembled WGS sequence"/>
</dbReference>
<evidence type="ECO:0000256" key="1">
    <source>
        <dbReference type="SAM" id="MobiDB-lite"/>
    </source>
</evidence>
<proteinExistence type="predicted"/>
<dbReference type="EMBL" id="JAZAVK010000148">
    <property type="protein sequence ID" value="KAK7419548.1"/>
    <property type="molecule type" value="Genomic_DNA"/>
</dbReference>
<feature type="compositionally biased region" description="Basic and acidic residues" evidence="1">
    <location>
        <begin position="35"/>
        <end position="50"/>
    </location>
</feature>